<dbReference type="Proteomes" id="UP000650467">
    <property type="component" value="Unassembled WGS sequence"/>
</dbReference>
<proteinExistence type="predicted"/>
<comment type="caution">
    <text evidence="1">The sequence shown here is derived from an EMBL/GenBank/DDBJ whole genome shotgun (WGS) entry which is preliminary data.</text>
</comment>
<gene>
    <name evidence="1" type="ORF">HXX76_006775</name>
</gene>
<evidence type="ECO:0008006" key="3">
    <source>
        <dbReference type="Google" id="ProtNLM"/>
    </source>
</evidence>
<evidence type="ECO:0000313" key="2">
    <source>
        <dbReference type="Proteomes" id="UP000650467"/>
    </source>
</evidence>
<reference evidence="1" key="1">
    <citation type="journal article" date="2020" name="bioRxiv">
        <title>Comparative genomics of Chlamydomonas.</title>
        <authorList>
            <person name="Craig R.J."/>
            <person name="Hasan A.R."/>
            <person name="Ness R.W."/>
            <person name="Keightley P.D."/>
        </authorList>
    </citation>
    <scope>NUCLEOTIDE SEQUENCE</scope>
    <source>
        <strain evidence="1">SAG 7.73</strain>
    </source>
</reference>
<dbReference type="AlphaFoldDB" id="A0A835T9X4"/>
<evidence type="ECO:0000313" key="1">
    <source>
        <dbReference type="EMBL" id="KAG2436474.1"/>
    </source>
</evidence>
<dbReference type="EMBL" id="JAEHOC010000013">
    <property type="protein sequence ID" value="KAG2436474.1"/>
    <property type="molecule type" value="Genomic_DNA"/>
</dbReference>
<accession>A0A835T9X4</accession>
<protein>
    <recommendedName>
        <fullName evidence="3">Glycosyltransferase family 92 protein</fullName>
    </recommendedName>
</protein>
<name>A0A835T9X4_CHLIN</name>
<organism evidence="1 2">
    <name type="scientific">Chlamydomonas incerta</name>
    <dbReference type="NCBI Taxonomy" id="51695"/>
    <lineage>
        <taxon>Eukaryota</taxon>
        <taxon>Viridiplantae</taxon>
        <taxon>Chlorophyta</taxon>
        <taxon>core chlorophytes</taxon>
        <taxon>Chlorophyceae</taxon>
        <taxon>CS clade</taxon>
        <taxon>Chlamydomonadales</taxon>
        <taxon>Chlamydomonadaceae</taxon>
        <taxon>Chlamydomonas</taxon>
    </lineage>
</organism>
<keyword evidence="2" id="KW-1185">Reference proteome</keyword>
<dbReference type="OrthoDB" id="539194at2759"/>
<sequence length="717" mass="75021">MPQKLSPELKPVLLTLWLRLIGPVSNISFLQPHQTERYSIHGFGWAEDPSDLHRADTGHTMLPFEHNDWLPKLAVETADGRDVLMVHERDRLQNHPAVRHALRPYHFSASLGAATEPPNRCFKIYEKSHPGHRTPVCLPPNLGRMCHKLDPRSSDTHPPAAPALWGVLAPLRSVGVRGPRWEQHVRFLASRLHNYIVHMTAVGGSGVLLYADRMTRAGLERLPRVVAHVREGRLLVVGWEVGERQPLLYNYDQALVASHAILGVSGCGANVALMLSDVDEYLYSAFGQPWTSMWGCMLRSAPDAYPGLLLLRRVDVASSRVPAGKEAAWWALPSRSLSRHPLLAYDRIARSPHRPELSKSVVVPARRVVGFYVHDGFPLAGSRGLANASCAFLLHVKNYFGPRLDLNKSAEAFAPFKLAAPWATDTTALLPGGGAGGGGGGGAAARGRGGLLGGGGGGGGARRREAVQGGGAAAADAGFDAAKAAAAVEDAAEAAGNSGAATAATTTAAAAEATAATNAAAAAAGTLPLPLPRGQDTGAGSSDAYAEADADVLAAERADHGVDAGAAAGLDTPGLGLGGAGDGRLDHTRASDPSIVLVRGGVGAAAVRARGGGGDGDGEAADVVEGLKRAEAFTAQALGAGQQDGAGGLGAGAGLGQEDEEDAFAAAQEEDRKREWQRWEERIAARAANATNPEDEGLEWSEEVWNAAEVHTKWTEV</sequence>